<gene>
    <name evidence="2" type="ORF">EVG20_g4467</name>
</gene>
<evidence type="ECO:0000256" key="1">
    <source>
        <dbReference type="SAM" id="MobiDB-lite"/>
    </source>
</evidence>
<proteinExistence type="predicted"/>
<keyword evidence="3" id="KW-1185">Reference proteome</keyword>
<accession>A0A4Y9YW25</accession>
<protein>
    <submittedName>
        <fullName evidence="2">Uncharacterized protein</fullName>
    </submittedName>
</protein>
<reference evidence="2 3" key="1">
    <citation type="submission" date="2019-02" db="EMBL/GenBank/DDBJ databases">
        <title>Genome sequencing of the rare red list fungi Dentipellis fragilis.</title>
        <authorList>
            <person name="Buettner E."/>
            <person name="Kellner H."/>
        </authorList>
    </citation>
    <scope>NUCLEOTIDE SEQUENCE [LARGE SCALE GENOMIC DNA]</scope>
    <source>
        <strain evidence="2 3">DSM 105465</strain>
    </source>
</reference>
<feature type="region of interest" description="Disordered" evidence="1">
    <location>
        <begin position="90"/>
        <end position="114"/>
    </location>
</feature>
<dbReference type="EMBL" id="SEOQ01000231">
    <property type="protein sequence ID" value="TFY66624.1"/>
    <property type="molecule type" value="Genomic_DNA"/>
</dbReference>
<feature type="compositionally biased region" description="Basic and acidic residues" evidence="1">
    <location>
        <begin position="1"/>
        <end position="11"/>
    </location>
</feature>
<organism evidence="2 3">
    <name type="scientific">Dentipellis fragilis</name>
    <dbReference type="NCBI Taxonomy" id="205917"/>
    <lineage>
        <taxon>Eukaryota</taxon>
        <taxon>Fungi</taxon>
        <taxon>Dikarya</taxon>
        <taxon>Basidiomycota</taxon>
        <taxon>Agaricomycotina</taxon>
        <taxon>Agaricomycetes</taxon>
        <taxon>Russulales</taxon>
        <taxon>Hericiaceae</taxon>
        <taxon>Dentipellis</taxon>
    </lineage>
</organism>
<evidence type="ECO:0000313" key="3">
    <source>
        <dbReference type="Proteomes" id="UP000298327"/>
    </source>
</evidence>
<name>A0A4Y9YW25_9AGAM</name>
<comment type="caution">
    <text evidence="2">The sequence shown here is derived from an EMBL/GenBank/DDBJ whole genome shotgun (WGS) entry which is preliminary data.</text>
</comment>
<feature type="compositionally biased region" description="Low complexity" evidence="1">
    <location>
        <begin position="95"/>
        <end position="110"/>
    </location>
</feature>
<sequence>MSDHGQDEDVQRMSLRSMNHPWYPTPTALSDKPDRASESHPISRLPTSGRLPAATEDFCLQAGHPASAEDFRSGRRRACTAHTYLLAESTSPGRTSTAAPLTTPAASSVPRSPCPKFRLQPTPAPALPLHARMLAIRTTQSAQHSVPSGGAILDSPAHALDPATCSVPAIFARALWRLAPSARICVPASLSAATPAMGRPDGEPPSPEVDTGHWTLDTGY</sequence>
<evidence type="ECO:0000313" key="2">
    <source>
        <dbReference type="EMBL" id="TFY66624.1"/>
    </source>
</evidence>
<dbReference type="AlphaFoldDB" id="A0A4Y9YW25"/>
<feature type="region of interest" description="Disordered" evidence="1">
    <location>
        <begin position="193"/>
        <end position="220"/>
    </location>
</feature>
<dbReference type="Proteomes" id="UP000298327">
    <property type="component" value="Unassembled WGS sequence"/>
</dbReference>
<feature type="region of interest" description="Disordered" evidence="1">
    <location>
        <begin position="1"/>
        <end position="50"/>
    </location>
</feature>